<dbReference type="AlphaFoldDB" id="A0AAN7UM52"/>
<keyword evidence="2" id="KW-1185">Reference proteome</keyword>
<evidence type="ECO:0000313" key="2">
    <source>
        <dbReference type="Proteomes" id="UP001344447"/>
    </source>
</evidence>
<comment type="caution">
    <text evidence="1">The sequence shown here is derived from an EMBL/GenBank/DDBJ whole genome shotgun (WGS) entry which is preliminary data.</text>
</comment>
<protein>
    <recommendedName>
        <fullName evidence="3">ATP-binding protein</fullName>
    </recommendedName>
</protein>
<accession>A0AAN7UM52</accession>
<dbReference type="SUPFAM" id="SSF52540">
    <property type="entry name" value="P-loop containing nucleoside triphosphate hydrolases"/>
    <property type="match status" value="1"/>
</dbReference>
<dbReference type="Gene3D" id="3.40.50.300">
    <property type="entry name" value="P-loop containing nucleotide triphosphate hydrolases"/>
    <property type="match status" value="1"/>
</dbReference>
<organism evidence="1 2">
    <name type="scientific">Dictyostelium firmibasis</name>
    <dbReference type="NCBI Taxonomy" id="79012"/>
    <lineage>
        <taxon>Eukaryota</taxon>
        <taxon>Amoebozoa</taxon>
        <taxon>Evosea</taxon>
        <taxon>Eumycetozoa</taxon>
        <taxon>Dictyostelia</taxon>
        <taxon>Dictyosteliales</taxon>
        <taxon>Dictyosteliaceae</taxon>
        <taxon>Dictyostelium</taxon>
    </lineage>
</organism>
<reference evidence="1 2" key="1">
    <citation type="submission" date="2023-11" db="EMBL/GenBank/DDBJ databases">
        <title>Dfirmibasis_genome.</title>
        <authorList>
            <person name="Edelbroek B."/>
            <person name="Kjellin J."/>
            <person name="Jerlstrom-Hultqvist J."/>
            <person name="Soderbom F."/>
        </authorList>
    </citation>
    <scope>NUCLEOTIDE SEQUENCE [LARGE SCALE GENOMIC DNA]</scope>
    <source>
        <strain evidence="1 2">TNS-C-14</strain>
    </source>
</reference>
<evidence type="ECO:0000313" key="1">
    <source>
        <dbReference type="EMBL" id="KAK5584493.1"/>
    </source>
</evidence>
<proteinExistence type="predicted"/>
<gene>
    <name evidence="1" type="ORF">RB653_006105</name>
</gene>
<dbReference type="Pfam" id="PF13671">
    <property type="entry name" value="AAA_33"/>
    <property type="match status" value="1"/>
</dbReference>
<dbReference type="InterPro" id="IPR027417">
    <property type="entry name" value="P-loop_NTPase"/>
</dbReference>
<evidence type="ECO:0008006" key="3">
    <source>
        <dbReference type="Google" id="ProtNLM"/>
    </source>
</evidence>
<sequence length="164" mass="19182">MMCGCCGSGKSTFSKRKEKEEGFIRLSIDEMVWNKYGRYGVDYPVEKYREILNNTDKELRNKLSELVIQGKDVIIDSSFWSKSTRVSYRDFIQQIGVNQGINIIKEIQLIYLKADYETLKNRLSTRNQSINANSPFEITNEILEHHYNGFEEPINENEIVIIQK</sequence>
<dbReference type="Proteomes" id="UP001344447">
    <property type="component" value="Unassembled WGS sequence"/>
</dbReference>
<dbReference type="EMBL" id="JAVFKY010000001">
    <property type="protein sequence ID" value="KAK5584493.1"/>
    <property type="molecule type" value="Genomic_DNA"/>
</dbReference>
<name>A0AAN7UM52_9MYCE</name>